<sequence>MPDLVTSNAPVHVNGLLKGGENRVPANKLNVRTSNGPWEAFIQLGESPDSGHVGKTPK</sequence>
<proteinExistence type="predicted"/>
<gene>
    <name evidence="1" type="ORF">FB45DRAFT_1018157</name>
</gene>
<dbReference type="Proteomes" id="UP001221142">
    <property type="component" value="Unassembled WGS sequence"/>
</dbReference>
<name>A0AAD7G1J6_9AGAR</name>
<reference evidence="1" key="1">
    <citation type="submission" date="2023-03" db="EMBL/GenBank/DDBJ databases">
        <title>Massive genome expansion in bonnet fungi (Mycena s.s.) driven by repeated elements and novel gene families across ecological guilds.</title>
        <authorList>
            <consortium name="Lawrence Berkeley National Laboratory"/>
            <person name="Harder C.B."/>
            <person name="Miyauchi S."/>
            <person name="Viragh M."/>
            <person name="Kuo A."/>
            <person name="Thoen E."/>
            <person name="Andreopoulos B."/>
            <person name="Lu D."/>
            <person name="Skrede I."/>
            <person name="Drula E."/>
            <person name="Henrissat B."/>
            <person name="Morin E."/>
            <person name="Kohler A."/>
            <person name="Barry K."/>
            <person name="LaButti K."/>
            <person name="Morin E."/>
            <person name="Salamov A."/>
            <person name="Lipzen A."/>
            <person name="Mereny Z."/>
            <person name="Hegedus B."/>
            <person name="Baldrian P."/>
            <person name="Stursova M."/>
            <person name="Weitz H."/>
            <person name="Taylor A."/>
            <person name="Grigoriev I.V."/>
            <person name="Nagy L.G."/>
            <person name="Martin F."/>
            <person name="Kauserud H."/>
        </authorList>
    </citation>
    <scope>NUCLEOTIDE SEQUENCE</scope>
    <source>
        <strain evidence="1">9284</strain>
    </source>
</reference>
<keyword evidence="2" id="KW-1185">Reference proteome</keyword>
<evidence type="ECO:0000313" key="1">
    <source>
        <dbReference type="EMBL" id="KAJ7650775.1"/>
    </source>
</evidence>
<evidence type="ECO:0000313" key="2">
    <source>
        <dbReference type="Proteomes" id="UP001221142"/>
    </source>
</evidence>
<protein>
    <submittedName>
        <fullName evidence="1">Uncharacterized protein</fullName>
    </submittedName>
</protein>
<comment type="caution">
    <text evidence="1">The sequence shown here is derived from an EMBL/GenBank/DDBJ whole genome shotgun (WGS) entry which is preliminary data.</text>
</comment>
<organism evidence="1 2">
    <name type="scientific">Roridomyces roridus</name>
    <dbReference type="NCBI Taxonomy" id="1738132"/>
    <lineage>
        <taxon>Eukaryota</taxon>
        <taxon>Fungi</taxon>
        <taxon>Dikarya</taxon>
        <taxon>Basidiomycota</taxon>
        <taxon>Agaricomycotina</taxon>
        <taxon>Agaricomycetes</taxon>
        <taxon>Agaricomycetidae</taxon>
        <taxon>Agaricales</taxon>
        <taxon>Marasmiineae</taxon>
        <taxon>Mycenaceae</taxon>
        <taxon>Roridomyces</taxon>
    </lineage>
</organism>
<dbReference type="EMBL" id="JARKIF010000001">
    <property type="protein sequence ID" value="KAJ7650775.1"/>
    <property type="molecule type" value="Genomic_DNA"/>
</dbReference>
<accession>A0AAD7G1J6</accession>
<dbReference type="AlphaFoldDB" id="A0AAD7G1J6"/>